<sequence length="30" mass="3373">MTGYGPKGICSVVNRRNLLFLFLLSNSQLM</sequence>
<dbReference type="AlphaFoldDB" id="A0A2P2N7Y7"/>
<organism evidence="1">
    <name type="scientific">Rhizophora mucronata</name>
    <name type="common">Asiatic mangrove</name>
    <dbReference type="NCBI Taxonomy" id="61149"/>
    <lineage>
        <taxon>Eukaryota</taxon>
        <taxon>Viridiplantae</taxon>
        <taxon>Streptophyta</taxon>
        <taxon>Embryophyta</taxon>
        <taxon>Tracheophyta</taxon>
        <taxon>Spermatophyta</taxon>
        <taxon>Magnoliopsida</taxon>
        <taxon>eudicotyledons</taxon>
        <taxon>Gunneridae</taxon>
        <taxon>Pentapetalae</taxon>
        <taxon>rosids</taxon>
        <taxon>fabids</taxon>
        <taxon>Malpighiales</taxon>
        <taxon>Rhizophoraceae</taxon>
        <taxon>Rhizophora</taxon>
    </lineage>
</organism>
<reference evidence="1" key="1">
    <citation type="submission" date="2018-02" db="EMBL/GenBank/DDBJ databases">
        <title>Rhizophora mucronata_Transcriptome.</title>
        <authorList>
            <person name="Meera S.P."/>
            <person name="Sreeshan A."/>
            <person name="Augustine A."/>
        </authorList>
    </citation>
    <scope>NUCLEOTIDE SEQUENCE</scope>
    <source>
        <tissue evidence="1">Leaf</tissue>
    </source>
</reference>
<dbReference type="EMBL" id="GGEC01058123">
    <property type="protein sequence ID" value="MBX38607.1"/>
    <property type="molecule type" value="Transcribed_RNA"/>
</dbReference>
<name>A0A2P2N7Y7_RHIMU</name>
<proteinExistence type="predicted"/>
<accession>A0A2P2N7Y7</accession>
<evidence type="ECO:0000313" key="1">
    <source>
        <dbReference type="EMBL" id="MBX38607.1"/>
    </source>
</evidence>
<protein>
    <submittedName>
        <fullName evidence="1">Uncharacterized protein</fullName>
    </submittedName>
</protein>